<dbReference type="Pfam" id="PF25181">
    <property type="entry name" value="Phage_Bbp19"/>
    <property type="match status" value="1"/>
</dbReference>
<gene>
    <name evidence="2" type="ORF">GL284_12410</name>
</gene>
<dbReference type="InterPro" id="IPR057447">
    <property type="entry name" value="Bbp19-like_phage"/>
</dbReference>
<comment type="caution">
    <text evidence="2">The sequence shown here is derived from an EMBL/GenBank/DDBJ whole genome shotgun (WGS) entry which is preliminary data.</text>
</comment>
<dbReference type="Proteomes" id="UP000478740">
    <property type="component" value="Unassembled WGS sequence"/>
</dbReference>
<evidence type="ECO:0000259" key="1">
    <source>
        <dbReference type="Pfam" id="PF25181"/>
    </source>
</evidence>
<sequence length="107" mass="12407">MSIAELIATTRERNITEAWNRVLDSADGRLVVWSILERCSLFRQTHWGNDLDGFRAGQRDIGLIVLNERVFPHDVQTFPNMQMEHAALMERIERAAEQEAEKENPDE</sequence>
<evidence type="ECO:0000313" key="2">
    <source>
        <dbReference type="EMBL" id="MTH65068.1"/>
    </source>
</evidence>
<keyword evidence="3" id="KW-1185">Reference proteome</keyword>
<organism evidence="2 3">
    <name type="scientific">Paracoccus shanxieyensis</name>
    <dbReference type="NCBI Taxonomy" id="2675752"/>
    <lineage>
        <taxon>Bacteria</taxon>
        <taxon>Pseudomonadati</taxon>
        <taxon>Pseudomonadota</taxon>
        <taxon>Alphaproteobacteria</taxon>
        <taxon>Rhodobacterales</taxon>
        <taxon>Paracoccaceae</taxon>
        <taxon>Paracoccus</taxon>
    </lineage>
</organism>
<feature type="domain" description="Bbp19-like phage" evidence="1">
    <location>
        <begin position="20"/>
        <end position="66"/>
    </location>
</feature>
<reference evidence="2 3" key="1">
    <citation type="submission" date="2019-11" db="EMBL/GenBank/DDBJ databases">
        <authorList>
            <person name="Dong K."/>
        </authorList>
    </citation>
    <scope>NUCLEOTIDE SEQUENCE [LARGE SCALE GENOMIC DNA]</scope>
    <source>
        <strain evidence="2 3">DK608</strain>
    </source>
</reference>
<dbReference type="AlphaFoldDB" id="A0A6L6IZQ9"/>
<proteinExistence type="predicted"/>
<name>A0A6L6IZQ9_9RHOB</name>
<dbReference type="RefSeq" id="WP_155044953.1">
    <property type="nucleotide sequence ID" value="NZ_WMIH01000011.1"/>
</dbReference>
<dbReference type="EMBL" id="WMII01000011">
    <property type="protein sequence ID" value="MTH65068.1"/>
    <property type="molecule type" value="Genomic_DNA"/>
</dbReference>
<accession>A0A6L6IZQ9</accession>
<evidence type="ECO:0000313" key="3">
    <source>
        <dbReference type="Proteomes" id="UP000478740"/>
    </source>
</evidence>
<protein>
    <recommendedName>
        <fullName evidence="1">Bbp19-like phage domain-containing protein</fullName>
    </recommendedName>
</protein>